<dbReference type="GO" id="GO:0015031">
    <property type="term" value="P:protein transport"/>
    <property type="evidence" value="ECO:0007669"/>
    <property type="project" value="UniProtKB-KW"/>
</dbReference>
<dbReference type="GO" id="GO:0005797">
    <property type="term" value="C:Golgi medial cisterna"/>
    <property type="evidence" value="ECO:0007669"/>
    <property type="project" value="TreeGrafter"/>
</dbReference>
<dbReference type="GO" id="GO:0031201">
    <property type="term" value="C:SNARE complex"/>
    <property type="evidence" value="ECO:0007669"/>
    <property type="project" value="TreeGrafter"/>
</dbReference>
<feature type="transmembrane region" description="Helical" evidence="9">
    <location>
        <begin position="266"/>
        <end position="285"/>
    </location>
</feature>
<evidence type="ECO:0000256" key="4">
    <source>
        <dbReference type="ARBA" id="ARBA00022692"/>
    </source>
</evidence>
<dbReference type="InterPro" id="IPR023601">
    <property type="entry name" value="Golgi_SNAP_su1"/>
</dbReference>
<dbReference type="GO" id="GO:0005801">
    <property type="term" value="C:cis-Golgi network"/>
    <property type="evidence" value="ECO:0007669"/>
    <property type="project" value="InterPro"/>
</dbReference>
<comment type="subcellular location">
    <subcellularLocation>
        <location evidence="1">Golgi apparatus membrane</location>
        <topology evidence="1">Single-pass type IV membrane protein</topology>
    </subcellularLocation>
</comment>
<evidence type="ECO:0000256" key="1">
    <source>
        <dbReference type="ARBA" id="ARBA00004409"/>
    </source>
</evidence>
<evidence type="ECO:0000256" key="3">
    <source>
        <dbReference type="ARBA" id="ARBA00022448"/>
    </source>
</evidence>
<keyword evidence="7" id="KW-0333">Golgi apparatus</keyword>
<evidence type="ECO:0008006" key="12">
    <source>
        <dbReference type="Google" id="ProtNLM"/>
    </source>
</evidence>
<dbReference type="Pfam" id="PF12352">
    <property type="entry name" value="V-SNARE_C"/>
    <property type="match status" value="1"/>
</dbReference>
<keyword evidence="4 9" id="KW-0812">Transmembrane</keyword>
<accession>A0AAF0Q0H6</accession>
<evidence type="ECO:0000313" key="10">
    <source>
        <dbReference type="EMBL" id="WMV11254.1"/>
    </source>
</evidence>
<dbReference type="Proteomes" id="UP001234989">
    <property type="component" value="Chromosome 1"/>
</dbReference>
<keyword evidence="8 9" id="KW-0472">Membrane</keyword>
<dbReference type="EMBL" id="CP133612">
    <property type="protein sequence ID" value="WMV11254.1"/>
    <property type="molecule type" value="Genomic_DNA"/>
</dbReference>
<dbReference type="GO" id="GO:0048219">
    <property type="term" value="P:inter-Golgi cisterna vesicle-mediated transport"/>
    <property type="evidence" value="ECO:0007669"/>
    <property type="project" value="TreeGrafter"/>
</dbReference>
<keyword evidence="6 9" id="KW-1133">Transmembrane helix</keyword>
<gene>
    <name evidence="10" type="ORF">MTR67_004639</name>
</gene>
<evidence type="ECO:0000313" key="11">
    <source>
        <dbReference type="Proteomes" id="UP001234989"/>
    </source>
</evidence>
<keyword evidence="5" id="KW-0653">Protein transport</keyword>
<evidence type="ECO:0000256" key="7">
    <source>
        <dbReference type="ARBA" id="ARBA00023034"/>
    </source>
</evidence>
<dbReference type="GO" id="GO:0006888">
    <property type="term" value="P:endoplasmic reticulum to Golgi vesicle-mediated transport"/>
    <property type="evidence" value="ECO:0007669"/>
    <property type="project" value="InterPro"/>
</dbReference>
<evidence type="ECO:0000256" key="2">
    <source>
        <dbReference type="ARBA" id="ARBA00008473"/>
    </source>
</evidence>
<proteinExistence type="inferred from homology"/>
<keyword evidence="11" id="KW-1185">Reference proteome</keyword>
<dbReference type="GO" id="GO:0005484">
    <property type="term" value="F:SNAP receptor activity"/>
    <property type="evidence" value="ECO:0007669"/>
    <property type="project" value="TreeGrafter"/>
</dbReference>
<sequence>MSKDLSMEILQESGWEELRKEARKIEGDLDVKLSSYAKLGARVTQGGYVEAGSPTLGSSRSWKSTEMEIQSLLEKLLDVNDSMSRCAASAASTTSVIQKLARHRDILHEFTQEFRRIKGNISSMREHAELLSSVRDDISEYKASGSMSPKMHILRERAAIHGSISHVYLATPVLMVFSRLPGLTLDGAHQSNHMRELVVGGFKVRFRRDSKIDDVINQAQTTRAALGSQRALFGDVQGKVKQLGDKFPVIRGLIGSIRRKKSRDTLILSAVIAACTLFLIIYRLSK</sequence>
<organism evidence="10 11">
    <name type="scientific">Solanum verrucosum</name>
    <dbReference type="NCBI Taxonomy" id="315347"/>
    <lineage>
        <taxon>Eukaryota</taxon>
        <taxon>Viridiplantae</taxon>
        <taxon>Streptophyta</taxon>
        <taxon>Embryophyta</taxon>
        <taxon>Tracheophyta</taxon>
        <taxon>Spermatophyta</taxon>
        <taxon>Magnoliopsida</taxon>
        <taxon>eudicotyledons</taxon>
        <taxon>Gunneridae</taxon>
        <taxon>Pentapetalae</taxon>
        <taxon>asterids</taxon>
        <taxon>lamiids</taxon>
        <taxon>Solanales</taxon>
        <taxon>Solanaceae</taxon>
        <taxon>Solanoideae</taxon>
        <taxon>Solaneae</taxon>
        <taxon>Solanum</taxon>
    </lineage>
</organism>
<protein>
    <recommendedName>
        <fullName evidence="12">Golgi SNAP receptor complex member 1</fullName>
    </recommendedName>
</protein>
<evidence type="ECO:0000256" key="8">
    <source>
        <dbReference type="ARBA" id="ARBA00023136"/>
    </source>
</evidence>
<keyword evidence="3" id="KW-0813">Transport</keyword>
<evidence type="ECO:0000256" key="5">
    <source>
        <dbReference type="ARBA" id="ARBA00022927"/>
    </source>
</evidence>
<evidence type="ECO:0000256" key="9">
    <source>
        <dbReference type="SAM" id="Phobius"/>
    </source>
</evidence>
<dbReference type="PANTHER" id="PTHR21094">
    <property type="entry name" value="GOS-28 SNARE- RELATED"/>
    <property type="match status" value="1"/>
</dbReference>
<dbReference type="GO" id="GO:0000139">
    <property type="term" value="C:Golgi membrane"/>
    <property type="evidence" value="ECO:0007669"/>
    <property type="project" value="UniProtKB-SubCell"/>
</dbReference>
<reference evidence="10" key="1">
    <citation type="submission" date="2023-08" db="EMBL/GenBank/DDBJ databases">
        <title>A de novo genome assembly of Solanum verrucosum Schlechtendal, a Mexican diploid species geographically isolated from the other diploid A-genome species in potato relatives.</title>
        <authorList>
            <person name="Hosaka K."/>
        </authorList>
    </citation>
    <scope>NUCLEOTIDE SEQUENCE</scope>
    <source>
        <tissue evidence="10">Young leaves</tissue>
    </source>
</reference>
<comment type="similarity">
    <text evidence="2">Belongs to the GOSR1 family.</text>
</comment>
<dbReference type="GO" id="GO:0006906">
    <property type="term" value="P:vesicle fusion"/>
    <property type="evidence" value="ECO:0007669"/>
    <property type="project" value="TreeGrafter"/>
</dbReference>
<evidence type="ECO:0000256" key="6">
    <source>
        <dbReference type="ARBA" id="ARBA00022989"/>
    </source>
</evidence>
<dbReference type="PANTHER" id="PTHR21094:SF2">
    <property type="entry name" value="GOLGI SNAP RECEPTOR COMPLEX MEMBER 1"/>
    <property type="match status" value="1"/>
</dbReference>
<name>A0AAF0Q0H6_SOLVR</name>
<dbReference type="AlphaFoldDB" id="A0AAF0Q0H6"/>